<dbReference type="EMBL" id="CP001191">
    <property type="protein sequence ID" value="ACI55587.1"/>
    <property type="molecule type" value="Genomic_DNA"/>
</dbReference>
<evidence type="ECO:0000313" key="2">
    <source>
        <dbReference type="EMBL" id="ACI55587.1"/>
    </source>
</evidence>
<sequence>MEMATVKFFKVEDDTAILFGANGTALTASLAAVAGMISNIKFPIPTFPMWIYFLGLIFAFGSKMVIMIYNGDILEREKSQATRDFLLEIKDDPNLDDALKADWDTSWKMMDGRRKILLSIETAERMNYWRSLLFFASALCFLIATSSVIWFVGTKASI</sequence>
<feature type="transmembrane region" description="Helical" evidence="1">
    <location>
        <begin position="16"/>
        <end position="37"/>
    </location>
</feature>
<accession>A0ABF7QNF4</accession>
<evidence type="ECO:0000313" key="3">
    <source>
        <dbReference type="Proteomes" id="UP000008330"/>
    </source>
</evidence>
<evidence type="ECO:0008006" key="4">
    <source>
        <dbReference type="Google" id="ProtNLM"/>
    </source>
</evidence>
<keyword evidence="1" id="KW-1133">Transmembrane helix</keyword>
<keyword evidence="1" id="KW-0812">Transmembrane</keyword>
<dbReference type="Proteomes" id="UP000008330">
    <property type="component" value="Chromosome"/>
</dbReference>
<protein>
    <recommendedName>
        <fullName evidence="4">Transmembrane protein</fullName>
    </recommendedName>
</protein>
<evidence type="ECO:0000256" key="1">
    <source>
        <dbReference type="SAM" id="Phobius"/>
    </source>
</evidence>
<proteinExistence type="predicted"/>
<organism evidence="2 3">
    <name type="scientific">Rhizobium leguminosarum bv. trifolii (strain WSM2304)</name>
    <dbReference type="NCBI Taxonomy" id="395492"/>
    <lineage>
        <taxon>Bacteria</taxon>
        <taxon>Pseudomonadati</taxon>
        <taxon>Pseudomonadota</taxon>
        <taxon>Alphaproteobacteria</taxon>
        <taxon>Hyphomicrobiales</taxon>
        <taxon>Rhizobiaceae</taxon>
        <taxon>Rhizobium/Agrobacterium group</taxon>
        <taxon>Rhizobium</taxon>
    </lineage>
</organism>
<dbReference type="AlphaFoldDB" id="A0ABF7QNF4"/>
<keyword evidence="3" id="KW-1185">Reference proteome</keyword>
<feature type="transmembrane region" description="Helical" evidence="1">
    <location>
        <begin position="132"/>
        <end position="152"/>
    </location>
</feature>
<name>A0ABF7QNF4_RHILW</name>
<dbReference type="KEGG" id="rlt:Rleg2_2312"/>
<feature type="transmembrane region" description="Helical" evidence="1">
    <location>
        <begin position="49"/>
        <end position="69"/>
    </location>
</feature>
<keyword evidence="1" id="KW-0472">Membrane</keyword>
<gene>
    <name evidence="2" type="ordered locus">Rleg2_2312</name>
</gene>
<reference evidence="2 3" key="1">
    <citation type="journal article" date="2010" name="Stand. Genomic Sci.">
        <title>Complete genome sequence of Rhizobium leguminosarum bv trifolii strain WSM2304, an effective microsymbiont of the South American clover Trifolium polymorphum.</title>
        <authorList>
            <person name="Reeve W."/>
            <person name="O'Hara G."/>
            <person name="Chain P."/>
            <person name="Ardley J."/>
            <person name="Brau L."/>
            <person name="Nandesena K."/>
            <person name="Tiwari R."/>
            <person name="Malfatti S."/>
            <person name="Kiss H."/>
            <person name="Lapidus A."/>
            <person name="Copeland A."/>
            <person name="Nolan M."/>
            <person name="Land M."/>
            <person name="Ivanova N."/>
            <person name="Mavromatis K."/>
            <person name="Markowitz V."/>
            <person name="Kyrpides N."/>
            <person name="Melino V."/>
            <person name="Denton M."/>
            <person name="Yates R."/>
            <person name="Howieson J."/>
        </authorList>
    </citation>
    <scope>NUCLEOTIDE SEQUENCE [LARGE SCALE GENOMIC DNA]</scope>
    <source>
        <strain evidence="2 3">WSM2304</strain>
    </source>
</reference>